<dbReference type="GO" id="GO:0006098">
    <property type="term" value="P:pentose-phosphate shunt"/>
    <property type="evidence" value="ECO:0007669"/>
    <property type="project" value="UniProtKB-UniRule"/>
</dbReference>
<dbReference type="EMBL" id="JACNJN010000074">
    <property type="protein sequence ID" value="MBC8334646.1"/>
    <property type="molecule type" value="Genomic_DNA"/>
</dbReference>
<evidence type="ECO:0000256" key="10">
    <source>
        <dbReference type="ARBA" id="ARBA00048810"/>
    </source>
</evidence>
<evidence type="ECO:0000256" key="4">
    <source>
        <dbReference type="ARBA" id="ARBA00008426"/>
    </source>
</evidence>
<dbReference type="Gene3D" id="3.20.20.70">
    <property type="entry name" value="Aldolase class I"/>
    <property type="match status" value="1"/>
</dbReference>
<dbReference type="GO" id="GO:0004801">
    <property type="term" value="F:transaldolase activity"/>
    <property type="evidence" value="ECO:0007669"/>
    <property type="project" value="UniProtKB-UniRule"/>
</dbReference>
<dbReference type="PANTHER" id="PTHR10683:SF31">
    <property type="entry name" value="TRANSALDOLASE"/>
    <property type="match status" value="1"/>
</dbReference>
<proteinExistence type="inferred from homology"/>
<keyword evidence="9 11" id="KW-0704">Schiff base</keyword>
<organism evidence="12 13">
    <name type="scientific">Candidatus Desulfolinea nitratireducens</name>
    <dbReference type="NCBI Taxonomy" id="2841698"/>
    <lineage>
        <taxon>Bacteria</taxon>
        <taxon>Bacillati</taxon>
        <taxon>Chloroflexota</taxon>
        <taxon>Anaerolineae</taxon>
        <taxon>Anaerolineales</taxon>
        <taxon>Anaerolineales incertae sedis</taxon>
        <taxon>Candidatus Desulfolinea</taxon>
    </lineage>
</organism>
<protein>
    <recommendedName>
        <fullName evidence="5 11">Transaldolase</fullName>
        <ecNumber evidence="5 11">2.2.1.2</ecNumber>
    </recommendedName>
</protein>
<dbReference type="InterPro" id="IPR001585">
    <property type="entry name" value="TAL/FSA"/>
</dbReference>
<dbReference type="SUPFAM" id="SSF51569">
    <property type="entry name" value="Aldolase"/>
    <property type="match status" value="1"/>
</dbReference>
<comment type="pathway">
    <text evidence="3 11">Carbohydrate degradation; pentose phosphate pathway; D-glyceraldehyde 3-phosphate and beta-D-fructose 6-phosphate from D-ribose 5-phosphate and D-xylulose 5-phosphate (non-oxidative stage): step 2/3.</text>
</comment>
<keyword evidence="7 11" id="KW-0808">Transferase</keyword>
<reference evidence="12 13" key="1">
    <citation type="submission" date="2020-08" db="EMBL/GenBank/DDBJ databases">
        <title>Bridging the membrane lipid divide: bacteria of the FCB group superphylum have the potential to synthesize archaeal ether lipids.</title>
        <authorList>
            <person name="Villanueva L."/>
            <person name="Von Meijenfeldt F.A.B."/>
            <person name="Westbye A.B."/>
            <person name="Yadav S."/>
            <person name="Hopmans E.C."/>
            <person name="Dutilh B.E."/>
            <person name="Sinninghe Damste J.S."/>
        </authorList>
    </citation>
    <scope>NUCLEOTIDE SEQUENCE [LARGE SCALE GENOMIC DNA]</scope>
    <source>
        <strain evidence="12">NIOZ-UU36</strain>
    </source>
</reference>
<comment type="caution">
    <text evidence="12">The sequence shown here is derived from an EMBL/GenBank/DDBJ whole genome shotgun (WGS) entry which is preliminary data.</text>
</comment>
<dbReference type="PANTHER" id="PTHR10683">
    <property type="entry name" value="TRANSALDOLASE"/>
    <property type="match status" value="1"/>
</dbReference>
<sequence>MNPIKELTSFGQSIWYDNIQRKLLENGELAAMIERGDIRGVTSNPSIFQNAIAKSNDYDAALIPMAKAGEDAESIFWELAIKDIQDACDIFTALYEESEGGDGYVSLEVSPYLANETKGTVTQAAELWERVNRPNLMIKIPATKAGLPAIRQTIAAGINVNVTLIFSIERYREVMDAYMSGLEDRILAENNEGSIERVHSVASFFISRLDSIIDKQLPANSPLRGKIAIANAKLAFEAFQEITSGVRFGKLQLARANYQRPLWASTSTKDPSYPDTLYIDELIGPATVNTVPPKTLEAFKDHGTASVTLTRDLDGAYQAIADLEAAGISLDQATQDLEDQGVKAFADAFTGLLETIEERRRDAA</sequence>
<comment type="function">
    <text evidence="1 11">Transaldolase is important for the balance of metabolites in the pentose-phosphate pathway.</text>
</comment>
<dbReference type="GO" id="GO:0005737">
    <property type="term" value="C:cytoplasm"/>
    <property type="evidence" value="ECO:0007669"/>
    <property type="project" value="UniProtKB-SubCell"/>
</dbReference>
<dbReference type="PROSITE" id="PS01054">
    <property type="entry name" value="TRANSALDOLASE_1"/>
    <property type="match status" value="1"/>
</dbReference>
<evidence type="ECO:0000256" key="8">
    <source>
        <dbReference type="ARBA" id="ARBA00023126"/>
    </source>
</evidence>
<dbReference type="PIRSF" id="PIRSF036915">
    <property type="entry name" value="Trnald_Bac_Plnt"/>
    <property type="match status" value="1"/>
</dbReference>
<evidence type="ECO:0000256" key="11">
    <source>
        <dbReference type="HAMAP-Rule" id="MF_00493"/>
    </source>
</evidence>
<dbReference type="Pfam" id="PF00923">
    <property type="entry name" value="TAL_FSA"/>
    <property type="match status" value="1"/>
</dbReference>
<accession>A0A8J6TE34</accession>
<dbReference type="UniPathway" id="UPA00115">
    <property type="reaction ID" value="UER00414"/>
</dbReference>
<dbReference type="GO" id="GO:0005975">
    <property type="term" value="P:carbohydrate metabolic process"/>
    <property type="evidence" value="ECO:0007669"/>
    <property type="project" value="InterPro"/>
</dbReference>
<evidence type="ECO:0000313" key="12">
    <source>
        <dbReference type="EMBL" id="MBC8334646.1"/>
    </source>
</evidence>
<keyword evidence="8 11" id="KW-0570">Pentose shunt</keyword>
<dbReference type="NCBIfam" id="TIGR00876">
    <property type="entry name" value="tal_mycobact"/>
    <property type="match status" value="1"/>
</dbReference>
<dbReference type="Proteomes" id="UP000614469">
    <property type="component" value="Unassembled WGS sequence"/>
</dbReference>
<evidence type="ECO:0000256" key="7">
    <source>
        <dbReference type="ARBA" id="ARBA00022679"/>
    </source>
</evidence>
<evidence type="ECO:0000256" key="5">
    <source>
        <dbReference type="ARBA" id="ARBA00013151"/>
    </source>
</evidence>
<dbReference type="InterPro" id="IPR004732">
    <property type="entry name" value="Transaldolase_2"/>
</dbReference>
<name>A0A8J6TE34_9CHLR</name>
<keyword evidence="6 11" id="KW-0963">Cytoplasm</keyword>
<dbReference type="InterPro" id="IPR018225">
    <property type="entry name" value="Transaldolase_AS"/>
</dbReference>
<dbReference type="AlphaFoldDB" id="A0A8J6TE34"/>
<evidence type="ECO:0000256" key="9">
    <source>
        <dbReference type="ARBA" id="ARBA00023270"/>
    </source>
</evidence>
<evidence type="ECO:0000256" key="3">
    <source>
        <dbReference type="ARBA" id="ARBA00004857"/>
    </source>
</evidence>
<dbReference type="EC" id="2.2.1.2" evidence="5 11"/>
<evidence type="ECO:0000256" key="1">
    <source>
        <dbReference type="ARBA" id="ARBA00003518"/>
    </source>
</evidence>
<dbReference type="HAMAP" id="MF_00493">
    <property type="entry name" value="Transaldolase_2"/>
    <property type="match status" value="1"/>
</dbReference>
<comment type="similarity">
    <text evidence="4 11">Belongs to the transaldolase family. Type 2 subfamily.</text>
</comment>
<dbReference type="NCBIfam" id="NF002881">
    <property type="entry name" value="PRK03343.1"/>
    <property type="match status" value="1"/>
</dbReference>
<dbReference type="InterPro" id="IPR013785">
    <property type="entry name" value="Aldolase_TIM"/>
</dbReference>
<evidence type="ECO:0000256" key="6">
    <source>
        <dbReference type="ARBA" id="ARBA00022490"/>
    </source>
</evidence>
<gene>
    <name evidence="11 12" type="primary">tal</name>
    <name evidence="12" type="ORF">H8E29_05230</name>
</gene>
<dbReference type="CDD" id="cd00955">
    <property type="entry name" value="Transaldolase_like"/>
    <property type="match status" value="1"/>
</dbReference>
<evidence type="ECO:0000313" key="13">
    <source>
        <dbReference type="Proteomes" id="UP000614469"/>
    </source>
</evidence>
<feature type="active site" description="Schiff-base intermediate with substrate" evidence="11">
    <location>
        <position position="139"/>
    </location>
</feature>
<evidence type="ECO:0000256" key="2">
    <source>
        <dbReference type="ARBA" id="ARBA00004496"/>
    </source>
</evidence>
<comment type="catalytic activity">
    <reaction evidence="10 11">
        <text>D-sedoheptulose 7-phosphate + D-glyceraldehyde 3-phosphate = D-erythrose 4-phosphate + beta-D-fructose 6-phosphate</text>
        <dbReference type="Rhea" id="RHEA:17053"/>
        <dbReference type="ChEBI" id="CHEBI:16897"/>
        <dbReference type="ChEBI" id="CHEBI:57483"/>
        <dbReference type="ChEBI" id="CHEBI:57634"/>
        <dbReference type="ChEBI" id="CHEBI:59776"/>
        <dbReference type="EC" id="2.2.1.2"/>
    </reaction>
</comment>
<comment type="subcellular location">
    <subcellularLocation>
        <location evidence="2 11">Cytoplasm</location>
    </subcellularLocation>
</comment>